<proteinExistence type="inferred from homology"/>
<keyword evidence="1 6" id="KW-0479">Metal-binding</keyword>
<evidence type="ECO:0000313" key="10">
    <source>
        <dbReference type="Proteomes" id="UP000184476"/>
    </source>
</evidence>
<evidence type="ECO:0000256" key="7">
    <source>
        <dbReference type="SAM" id="MobiDB-lite"/>
    </source>
</evidence>
<dbReference type="InterPro" id="IPR044304">
    <property type="entry name" value="NUBPL-like"/>
</dbReference>
<gene>
    <name evidence="9" type="ORF">SAMN05444392_107215</name>
</gene>
<keyword evidence="10" id="KW-1185">Reference proteome</keyword>
<dbReference type="InterPro" id="IPR019591">
    <property type="entry name" value="Mrp/NBP35_ATP-bd"/>
</dbReference>
<name>A0A1M4YY20_9BACL</name>
<evidence type="ECO:0000256" key="5">
    <source>
        <dbReference type="ARBA" id="ARBA00023014"/>
    </source>
</evidence>
<dbReference type="Pfam" id="PF01883">
    <property type="entry name" value="FeS_assembly_P"/>
    <property type="match status" value="1"/>
</dbReference>
<dbReference type="GO" id="GO:0016887">
    <property type="term" value="F:ATP hydrolysis activity"/>
    <property type="evidence" value="ECO:0007669"/>
    <property type="project" value="UniProtKB-UniRule"/>
</dbReference>
<evidence type="ECO:0000259" key="8">
    <source>
        <dbReference type="Pfam" id="PF01883"/>
    </source>
</evidence>
<feature type="region of interest" description="Disordered" evidence="7">
    <location>
        <begin position="85"/>
        <end position="107"/>
    </location>
</feature>
<accession>A0A1M4YY20</accession>
<dbReference type="HAMAP" id="MF_02040">
    <property type="entry name" value="Mrp_NBP35"/>
    <property type="match status" value="1"/>
</dbReference>
<dbReference type="EMBL" id="FQVL01000007">
    <property type="protein sequence ID" value="SHF10605.1"/>
    <property type="molecule type" value="Genomic_DNA"/>
</dbReference>
<dbReference type="OrthoDB" id="9809679at2"/>
<evidence type="ECO:0000313" key="9">
    <source>
        <dbReference type="EMBL" id="SHF10605.1"/>
    </source>
</evidence>
<dbReference type="Pfam" id="PF10609">
    <property type="entry name" value="ParA"/>
    <property type="match status" value="1"/>
</dbReference>
<keyword evidence="5 6" id="KW-0411">Iron-sulfur</keyword>
<dbReference type="GO" id="GO:0046872">
    <property type="term" value="F:metal ion binding"/>
    <property type="evidence" value="ECO:0007669"/>
    <property type="project" value="UniProtKB-KW"/>
</dbReference>
<dbReference type="InterPro" id="IPR002744">
    <property type="entry name" value="MIP18-like"/>
</dbReference>
<dbReference type="FunFam" id="3.40.50.300:FF:001099">
    <property type="entry name" value="Iron-sulfur cluster carrier protein"/>
    <property type="match status" value="1"/>
</dbReference>
<dbReference type="InterPro" id="IPR027417">
    <property type="entry name" value="P-loop_NTPase"/>
</dbReference>
<comment type="similarity">
    <text evidence="6">Belongs to the Mrp/NBP35 ATP-binding proteins family.</text>
</comment>
<dbReference type="GO" id="GO:0140663">
    <property type="term" value="F:ATP-dependent FeS chaperone activity"/>
    <property type="evidence" value="ECO:0007669"/>
    <property type="project" value="InterPro"/>
</dbReference>
<dbReference type="InterPro" id="IPR034904">
    <property type="entry name" value="FSCA_dom_sf"/>
</dbReference>
<feature type="binding site" evidence="6">
    <location>
        <begin position="122"/>
        <end position="129"/>
    </location>
    <ligand>
        <name>ATP</name>
        <dbReference type="ChEBI" id="CHEBI:30616"/>
    </ligand>
</feature>
<keyword evidence="6" id="KW-0378">Hydrolase</keyword>
<dbReference type="AlphaFoldDB" id="A0A1M4YY20"/>
<evidence type="ECO:0000256" key="3">
    <source>
        <dbReference type="ARBA" id="ARBA00022840"/>
    </source>
</evidence>
<dbReference type="SUPFAM" id="SSF52540">
    <property type="entry name" value="P-loop containing nucleoside triphosphate hydrolases"/>
    <property type="match status" value="1"/>
</dbReference>
<dbReference type="GO" id="GO:0005524">
    <property type="term" value="F:ATP binding"/>
    <property type="evidence" value="ECO:0007669"/>
    <property type="project" value="UniProtKB-UniRule"/>
</dbReference>
<dbReference type="Gene3D" id="3.30.300.130">
    <property type="entry name" value="Fe-S cluster assembly (FSCA)"/>
    <property type="match status" value="1"/>
</dbReference>
<evidence type="ECO:0000256" key="6">
    <source>
        <dbReference type="HAMAP-Rule" id="MF_02040"/>
    </source>
</evidence>
<dbReference type="PANTHER" id="PTHR42961:SF2">
    <property type="entry name" value="IRON-SULFUR PROTEIN NUBPL"/>
    <property type="match status" value="1"/>
</dbReference>
<comment type="function">
    <text evidence="6">Binds and transfers iron-sulfur (Fe-S) clusters to target apoproteins. Can hydrolyze ATP.</text>
</comment>
<evidence type="ECO:0000256" key="2">
    <source>
        <dbReference type="ARBA" id="ARBA00022741"/>
    </source>
</evidence>
<organism evidence="9 10">
    <name type="scientific">Seinonella peptonophila</name>
    <dbReference type="NCBI Taxonomy" id="112248"/>
    <lineage>
        <taxon>Bacteria</taxon>
        <taxon>Bacillati</taxon>
        <taxon>Bacillota</taxon>
        <taxon>Bacilli</taxon>
        <taxon>Bacillales</taxon>
        <taxon>Thermoactinomycetaceae</taxon>
        <taxon>Seinonella</taxon>
    </lineage>
</organism>
<dbReference type="RefSeq" id="WP_073155216.1">
    <property type="nucleotide sequence ID" value="NZ_FQVL01000007.1"/>
</dbReference>
<dbReference type="InterPro" id="IPR033756">
    <property type="entry name" value="YlxH/NBP35"/>
</dbReference>
<evidence type="ECO:0000256" key="1">
    <source>
        <dbReference type="ARBA" id="ARBA00022723"/>
    </source>
</evidence>
<keyword evidence="4 6" id="KW-0408">Iron</keyword>
<protein>
    <recommendedName>
        <fullName evidence="6">Iron-sulfur cluster carrier protein</fullName>
    </recommendedName>
</protein>
<keyword evidence="3 6" id="KW-0067">ATP-binding</keyword>
<dbReference type="SUPFAM" id="SSF117916">
    <property type="entry name" value="Fe-S cluster assembly (FSCA) domain-like"/>
    <property type="match status" value="1"/>
</dbReference>
<evidence type="ECO:0000256" key="4">
    <source>
        <dbReference type="ARBA" id="ARBA00023004"/>
    </source>
</evidence>
<comment type="subunit">
    <text evidence="6">Homodimer.</text>
</comment>
<dbReference type="CDD" id="cd02037">
    <property type="entry name" value="Mrp_NBP35"/>
    <property type="match status" value="1"/>
</dbReference>
<dbReference type="STRING" id="112248.SAMN05444392_107215"/>
<reference evidence="9 10" key="1">
    <citation type="submission" date="2016-11" db="EMBL/GenBank/DDBJ databases">
        <authorList>
            <person name="Jaros S."/>
            <person name="Januszkiewicz K."/>
            <person name="Wedrychowicz H."/>
        </authorList>
    </citation>
    <scope>NUCLEOTIDE SEQUENCE [LARGE SCALE GENOMIC DNA]</scope>
    <source>
        <strain evidence="9 10">DSM 44666</strain>
    </source>
</reference>
<keyword evidence="2 6" id="KW-0547">Nucleotide-binding</keyword>
<dbReference type="Proteomes" id="UP000184476">
    <property type="component" value="Unassembled WGS sequence"/>
</dbReference>
<dbReference type="Gene3D" id="3.40.50.300">
    <property type="entry name" value="P-loop containing nucleotide triphosphate hydrolases"/>
    <property type="match status" value="1"/>
</dbReference>
<dbReference type="GO" id="GO:0016226">
    <property type="term" value="P:iron-sulfur cluster assembly"/>
    <property type="evidence" value="ECO:0007669"/>
    <property type="project" value="InterPro"/>
</dbReference>
<dbReference type="PANTHER" id="PTHR42961">
    <property type="entry name" value="IRON-SULFUR PROTEIN NUBPL"/>
    <property type="match status" value="1"/>
</dbReference>
<dbReference type="GO" id="GO:0051539">
    <property type="term" value="F:4 iron, 4 sulfur cluster binding"/>
    <property type="evidence" value="ECO:0007669"/>
    <property type="project" value="TreeGrafter"/>
</dbReference>
<feature type="domain" description="MIP18 family-like" evidence="8">
    <location>
        <begin position="4"/>
        <end position="67"/>
    </location>
</feature>
<sequence>MITESQVLDALREVQDPELHKSLVELNMIRNIKIDEQAISLDVVLTIRGCPLKATIEEDVRKQLQALGFQEIDLHFGSMTDEERSALSAQLQQERQRQTAGGRKTSSHLMESGTEFIAIASGKGGVGKSTVTVNLGVALARLGKKVGIVDADIYGFSIPDMMGIEQRPTVIGDMVLPVKRLGVRVMSMAFFVEENAPVMWRGPMLGKMLVNFFDGVYWGDLDILLLDLPPGTGDVALDIHQMLPKSKEILVTTPHATAAFVAARAGAMALHTKHEILGVVENMSWYETRTGEREYPFGRGGGEKLAQELKTELLAQLPLGAPEQDLDDPDFAPAVYPADHPQAKYYDDLAKRMIEGI</sequence>